<protein>
    <submittedName>
        <fullName evidence="1">Uncharacterized protein</fullName>
    </submittedName>
</protein>
<name>A0A0P7AUX2_9FLAO</name>
<dbReference type="Proteomes" id="UP000050280">
    <property type="component" value="Unassembled WGS sequence"/>
</dbReference>
<sequence>MNVEPFSEEFSFLFAHHQEPNEQAMVSLSILLNTSDATSKPYAIDYNTLLVSYHLWNGNTIEEFCQKQTISYFLFHPEQDSPVARESFYLDIREFLVGN</sequence>
<dbReference type="STRING" id="1300341.I595_2145"/>
<reference evidence="1 2" key="1">
    <citation type="submission" date="2015-09" db="EMBL/GenBank/DDBJ databases">
        <title>Genome sequence of the marine flavobacterium Croceitalea dokdonensis DOKDO 023 that contains proton- and sodium-pumping rhodopsins.</title>
        <authorList>
            <person name="Kwon S.-K."/>
            <person name="Lee H.K."/>
            <person name="Kwak M.-J."/>
            <person name="Kim J.F."/>
        </authorList>
    </citation>
    <scope>NUCLEOTIDE SEQUENCE [LARGE SCALE GENOMIC DNA]</scope>
    <source>
        <strain evidence="1 2">DOKDO 023</strain>
    </source>
</reference>
<dbReference type="AlphaFoldDB" id="A0A0P7AUX2"/>
<dbReference type="EMBL" id="LDJX01000004">
    <property type="protein sequence ID" value="KPM31650.1"/>
    <property type="molecule type" value="Genomic_DNA"/>
</dbReference>
<accession>A0A0P7AUX2</accession>
<organism evidence="1 2">
    <name type="scientific">Croceitalea dokdonensis DOKDO 023</name>
    <dbReference type="NCBI Taxonomy" id="1300341"/>
    <lineage>
        <taxon>Bacteria</taxon>
        <taxon>Pseudomonadati</taxon>
        <taxon>Bacteroidota</taxon>
        <taxon>Flavobacteriia</taxon>
        <taxon>Flavobacteriales</taxon>
        <taxon>Flavobacteriaceae</taxon>
        <taxon>Croceitalea</taxon>
    </lineage>
</organism>
<evidence type="ECO:0000313" key="1">
    <source>
        <dbReference type="EMBL" id="KPM31650.1"/>
    </source>
</evidence>
<dbReference type="OrthoDB" id="1445097at2"/>
<keyword evidence="2" id="KW-1185">Reference proteome</keyword>
<dbReference type="RefSeq" id="WP_054559242.1">
    <property type="nucleotide sequence ID" value="NZ_LDJX01000004.1"/>
</dbReference>
<evidence type="ECO:0000313" key="2">
    <source>
        <dbReference type="Proteomes" id="UP000050280"/>
    </source>
</evidence>
<gene>
    <name evidence="1" type="ORF">I595_2145</name>
</gene>
<proteinExistence type="predicted"/>
<comment type="caution">
    <text evidence="1">The sequence shown here is derived from an EMBL/GenBank/DDBJ whole genome shotgun (WGS) entry which is preliminary data.</text>
</comment>